<dbReference type="AlphaFoldDB" id="A0A517SF81"/>
<dbReference type="RefSeq" id="WP_145030612.1">
    <property type="nucleotide sequence ID" value="NZ_CP036271.1"/>
</dbReference>
<dbReference type="EMBL" id="CP036271">
    <property type="protein sequence ID" value="QDT54782.1"/>
    <property type="molecule type" value="Genomic_DNA"/>
</dbReference>
<dbReference type="Gene3D" id="3.40.50.300">
    <property type="entry name" value="P-loop containing nucleotide triphosphate hydrolases"/>
    <property type="match status" value="1"/>
</dbReference>
<dbReference type="OrthoDB" id="287530at2"/>
<evidence type="ECO:0000313" key="2">
    <source>
        <dbReference type="Proteomes" id="UP000315700"/>
    </source>
</evidence>
<dbReference type="InParanoid" id="A0A517SF81"/>
<sequence>MADNAVTIDMNKVLRRGAEFRRVAEQRRLRSYIVEGIIPPSSLLLVPGLPQSGKSTLFAALATSVTAQQPFLDRKTTARTPFIWLNADCAGEDFFLDQAQKSWFPGIQDAFDEYFFDVHPDTLNSTVTSSFLAQCISVAESHLGTHQPGVLVVDTMRNAFLRGAGAGAENDPGIMAGILRPIRELTRKSGWTILLSHHSAKGSGAYAGSTAILASCDGELTLKRSPVDINRIDFVVSIRGMAPHSFKLMDTPDGLKVLAQNTGTKATSICAKLVESLPRGKSNAVTDEHLLALNMSFRKTLLRNTLNEWAASGEHDVRRIGKGRRGDPFKFYVEAVVA</sequence>
<organism evidence="1 2">
    <name type="scientific">Caulifigura coniformis</name>
    <dbReference type="NCBI Taxonomy" id="2527983"/>
    <lineage>
        <taxon>Bacteria</taxon>
        <taxon>Pseudomonadati</taxon>
        <taxon>Planctomycetota</taxon>
        <taxon>Planctomycetia</taxon>
        <taxon>Planctomycetales</taxon>
        <taxon>Planctomycetaceae</taxon>
        <taxon>Caulifigura</taxon>
    </lineage>
</organism>
<reference evidence="1 2" key="1">
    <citation type="submission" date="2019-02" db="EMBL/GenBank/DDBJ databases">
        <title>Deep-cultivation of Planctomycetes and their phenomic and genomic characterization uncovers novel biology.</title>
        <authorList>
            <person name="Wiegand S."/>
            <person name="Jogler M."/>
            <person name="Boedeker C."/>
            <person name="Pinto D."/>
            <person name="Vollmers J."/>
            <person name="Rivas-Marin E."/>
            <person name="Kohn T."/>
            <person name="Peeters S.H."/>
            <person name="Heuer A."/>
            <person name="Rast P."/>
            <person name="Oberbeckmann S."/>
            <person name="Bunk B."/>
            <person name="Jeske O."/>
            <person name="Meyerdierks A."/>
            <person name="Storesund J.E."/>
            <person name="Kallscheuer N."/>
            <person name="Luecker S."/>
            <person name="Lage O.M."/>
            <person name="Pohl T."/>
            <person name="Merkel B.J."/>
            <person name="Hornburger P."/>
            <person name="Mueller R.-W."/>
            <person name="Bruemmer F."/>
            <person name="Labrenz M."/>
            <person name="Spormann A.M."/>
            <person name="Op den Camp H."/>
            <person name="Overmann J."/>
            <person name="Amann R."/>
            <person name="Jetten M.S.M."/>
            <person name="Mascher T."/>
            <person name="Medema M.H."/>
            <person name="Devos D.P."/>
            <person name="Kaster A.-K."/>
            <person name="Ovreas L."/>
            <person name="Rohde M."/>
            <person name="Galperin M.Y."/>
            <person name="Jogler C."/>
        </authorList>
    </citation>
    <scope>NUCLEOTIDE SEQUENCE [LARGE SCALE GENOMIC DNA]</scope>
    <source>
        <strain evidence="1 2">Pan44</strain>
    </source>
</reference>
<protein>
    <submittedName>
        <fullName evidence="1">Uncharacterized protein</fullName>
    </submittedName>
</protein>
<dbReference type="InterPro" id="IPR027417">
    <property type="entry name" value="P-loop_NTPase"/>
</dbReference>
<dbReference type="Proteomes" id="UP000315700">
    <property type="component" value="Chromosome"/>
</dbReference>
<dbReference type="Pfam" id="PF13481">
    <property type="entry name" value="AAA_25"/>
    <property type="match status" value="1"/>
</dbReference>
<name>A0A517SF81_9PLAN</name>
<proteinExistence type="predicted"/>
<gene>
    <name evidence="1" type="ORF">Pan44_28200</name>
</gene>
<dbReference type="SUPFAM" id="SSF52540">
    <property type="entry name" value="P-loop containing nucleoside triphosphate hydrolases"/>
    <property type="match status" value="1"/>
</dbReference>
<dbReference type="KEGG" id="ccos:Pan44_28200"/>
<accession>A0A517SF81</accession>
<keyword evidence="2" id="KW-1185">Reference proteome</keyword>
<evidence type="ECO:0000313" key="1">
    <source>
        <dbReference type="EMBL" id="QDT54782.1"/>
    </source>
</evidence>